<evidence type="ECO:0000259" key="5">
    <source>
        <dbReference type="PROSITE" id="PS50931"/>
    </source>
</evidence>
<dbReference type="SUPFAM" id="SSF53850">
    <property type="entry name" value="Periplasmic binding protein-like II"/>
    <property type="match status" value="1"/>
</dbReference>
<dbReference type="PANTHER" id="PTHR30537:SF74">
    <property type="entry name" value="HTH-TYPE TRANSCRIPTIONAL REGULATOR TRPI"/>
    <property type="match status" value="1"/>
</dbReference>
<dbReference type="Pfam" id="PF03466">
    <property type="entry name" value="LysR_substrate"/>
    <property type="match status" value="1"/>
</dbReference>
<proteinExistence type="inferred from homology"/>
<dbReference type="Gene3D" id="1.10.10.10">
    <property type="entry name" value="Winged helix-like DNA-binding domain superfamily/Winged helix DNA-binding domain"/>
    <property type="match status" value="1"/>
</dbReference>
<dbReference type="GO" id="GO:0003700">
    <property type="term" value="F:DNA-binding transcription factor activity"/>
    <property type="evidence" value="ECO:0007669"/>
    <property type="project" value="InterPro"/>
</dbReference>
<dbReference type="CDD" id="cd08432">
    <property type="entry name" value="PBP2_GcdR_TrpI_HvrB_AmpR_like"/>
    <property type="match status" value="1"/>
</dbReference>
<dbReference type="PRINTS" id="PR00039">
    <property type="entry name" value="HTHLYSR"/>
</dbReference>
<dbReference type="InterPro" id="IPR000847">
    <property type="entry name" value="LysR_HTH_N"/>
</dbReference>
<dbReference type="AlphaFoldDB" id="A0A839V941"/>
<dbReference type="Pfam" id="PF00126">
    <property type="entry name" value="HTH_1"/>
    <property type="match status" value="1"/>
</dbReference>
<dbReference type="Proteomes" id="UP000547614">
    <property type="component" value="Unassembled WGS sequence"/>
</dbReference>
<dbReference type="InterPro" id="IPR036390">
    <property type="entry name" value="WH_DNA-bd_sf"/>
</dbReference>
<keyword evidence="3 6" id="KW-0238">DNA-binding</keyword>
<comment type="similarity">
    <text evidence="1">Belongs to the LysR transcriptional regulatory family.</text>
</comment>
<dbReference type="InterPro" id="IPR058163">
    <property type="entry name" value="LysR-type_TF_proteobact-type"/>
</dbReference>
<dbReference type="GO" id="GO:0006351">
    <property type="term" value="P:DNA-templated transcription"/>
    <property type="evidence" value="ECO:0007669"/>
    <property type="project" value="TreeGrafter"/>
</dbReference>
<dbReference type="SUPFAM" id="SSF46785">
    <property type="entry name" value="Winged helix' DNA-binding domain"/>
    <property type="match status" value="1"/>
</dbReference>
<dbReference type="FunFam" id="1.10.10.10:FF:000001">
    <property type="entry name" value="LysR family transcriptional regulator"/>
    <property type="match status" value="1"/>
</dbReference>
<dbReference type="PROSITE" id="PS50931">
    <property type="entry name" value="HTH_LYSR"/>
    <property type="match status" value="1"/>
</dbReference>
<keyword evidence="2" id="KW-0805">Transcription regulation</keyword>
<dbReference type="InterPro" id="IPR036388">
    <property type="entry name" value="WH-like_DNA-bd_sf"/>
</dbReference>
<gene>
    <name evidence="6" type="ORF">FHR94_001213</name>
</gene>
<protein>
    <submittedName>
        <fullName evidence="6">DNA-binding transcriptional LysR family regulator</fullName>
    </submittedName>
</protein>
<dbReference type="PANTHER" id="PTHR30537">
    <property type="entry name" value="HTH-TYPE TRANSCRIPTIONAL REGULATOR"/>
    <property type="match status" value="1"/>
</dbReference>
<dbReference type="EMBL" id="JACHXP010000004">
    <property type="protein sequence ID" value="MBB3189989.1"/>
    <property type="molecule type" value="Genomic_DNA"/>
</dbReference>
<evidence type="ECO:0000256" key="3">
    <source>
        <dbReference type="ARBA" id="ARBA00023125"/>
    </source>
</evidence>
<evidence type="ECO:0000256" key="1">
    <source>
        <dbReference type="ARBA" id="ARBA00009437"/>
    </source>
</evidence>
<dbReference type="NCBIfam" id="NF008352">
    <property type="entry name" value="PRK11139.1"/>
    <property type="match status" value="1"/>
</dbReference>
<evidence type="ECO:0000256" key="2">
    <source>
        <dbReference type="ARBA" id="ARBA00023015"/>
    </source>
</evidence>
<accession>A0A839V941</accession>
<evidence type="ECO:0000256" key="4">
    <source>
        <dbReference type="ARBA" id="ARBA00023163"/>
    </source>
</evidence>
<dbReference type="RefSeq" id="WP_183324730.1">
    <property type="nucleotide sequence ID" value="NZ_JACHXP010000004.1"/>
</dbReference>
<reference evidence="6 7" key="1">
    <citation type="submission" date="2020-08" db="EMBL/GenBank/DDBJ databases">
        <title>Genomic Encyclopedia of Type Strains, Phase III (KMG-III): the genomes of soil and plant-associated and newly described type strains.</title>
        <authorList>
            <person name="Whitman W."/>
        </authorList>
    </citation>
    <scope>NUCLEOTIDE SEQUENCE [LARGE SCALE GENOMIC DNA]</scope>
    <source>
        <strain evidence="6 7">CECT 7282</strain>
    </source>
</reference>
<feature type="domain" description="HTH lysR-type" evidence="5">
    <location>
        <begin position="6"/>
        <end position="63"/>
    </location>
</feature>
<dbReference type="GO" id="GO:0043565">
    <property type="term" value="F:sequence-specific DNA binding"/>
    <property type="evidence" value="ECO:0007669"/>
    <property type="project" value="TreeGrafter"/>
</dbReference>
<organism evidence="6 7">
    <name type="scientific">Halomonas cerina</name>
    <dbReference type="NCBI Taxonomy" id="447424"/>
    <lineage>
        <taxon>Bacteria</taxon>
        <taxon>Pseudomonadati</taxon>
        <taxon>Pseudomonadota</taxon>
        <taxon>Gammaproteobacteria</taxon>
        <taxon>Oceanospirillales</taxon>
        <taxon>Halomonadaceae</taxon>
        <taxon>Halomonas</taxon>
    </lineage>
</organism>
<evidence type="ECO:0000313" key="7">
    <source>
        <dbReference type="Proteomes" id="UP000547614"/>
    </source>
</evidence>
<name>A0A839V941_9GAMM</name>
<keyword evidence="7" id="KW-1185">Reference proteome</keyword>
<dbReference type="InterPro" id="IPR005119">
    <property type="entry name" value="LysR_subst-bd"/>
</dbReference>
<evidence type="ECO:0000313" key="6">
    <source>
        <dbReference type="EMBL" id="MBB3189989.1"/>
    </source>
</evidence>
<keyword evidence="4" id="KW-0804">Transcription</keyword>
<comment type="caution">
    <text evidence="6">The sequence shown here is derived from an EMBL/GenBank/DDBJ whole genome shotgun (WGS) entry which is preliminary data.</text>
</comment>
<sequence>MRYRLPPLNTLRLFEASARLLSFKRAAEELSITPSAVSHGVQTLEHWLGVRLFVRTKHGIVLSESGRSYYPAVREALALISNSSDRLTGSAARRLVLSVAPTFAARWLLPRLPDFRARHPEIAVVIDTAQAQVDLTRREVDLAIRMGHGQWKGCFIDHIFTEYLVPVCAPDFLDHVRAAASLDELPLIHVTRAREEWATWARAAGHTPPDPARGLNFDTLQMAFSAAAEGLGVAMGRRPLIDAELEAARLVVAAEPAVESSTGYWLVGLQSGAGDQDVQAFRDWLAYQRTPNCT</sequence>
<dbReference type="Gene3D" id="3.40.190.10">
    <property type="entry name" value="Periplasmic binding protein-like II"/>
    <property type="match status" value="2"/>
</dbReference>